<dbReference type="PANTHER" id="PTHR42655">
    <property type="entry name" value="GLYCOGEN PHOSPHORYLASE"/>
    <property type="match status" value="1"/>
</dbReference>
<comment type="similarity">
    <text evidence="3">Belongs to the glycogen phosphorylase family.</text>
</comment>
<proteinExistence type="inferred from homology"/>
<evidence type="ECO:0000313" key="11">
    <source>
        <dbReference type="Proteomes" id="UP000630528"/>
    </source>
</evidence>
<comment type="caution">
    <text evidence="10">The sequence shown here is derived from an EMBL/GenBank/DDBJ whole genome shotgun (WGS) entry which is preliminary data.</text>
</comment>
<comment type="cofactor">
    <cofactor evidence="2">
        <name>pyridoxal 5'-phosphate</name>
        <dbReference type="ChEBI" id="CHEBI:597326"/>
    </cofactor>
</comment>
<evidence type="ECO:0000313" key="10">
    <source>
        <dbReference type="EMBL" id="MBK6008883.1"/>
    </source>
</evidence>
<keyword evidence="7" id="KW-0663">Pyridoxal phosphate</keyword>
<name>A0A934WPX9_9BURK</name>
<keyword evidence="8" id="KW-0119">Carbohydrate metabolism</keyword>
<dbReference type="SUPFAM" id="SSF53756">
    <property type="entry name" value="UDP-Glycosyltransferase/glycogen phosphorylase"/>
    <property type="match status" value="1"/>
</dbReference>
<keyword evidence="6" id="KW-0808">Transferase</keyword>
<evidence type="ECO:0000256" key="9">
    <source>
        <dbReference type="ARBA" id="ARBA00025174"/>
    </source>
</evidence>
<evidence type="ECO:0000256" key="3">
    <source>
        <dbReference type="ARBA" id="ARBA00006047"/>
    </source>
</evidence>
<dbReference type="NCBIfam" id="TIGR02094">
    <property type="entry name" value="more_P_ylases"/>
    <property type="match status" value="1"/>
</dbReference>
<gene>
    <name evidence="10" type="primary">glgP</name>
    <name evidence="10" type="ORF">JJB11_22530</name>
</gene>
<dbReference type="GO" id="GO:0030170">
    <property type="term" value="F:pyridoxal phosphate binding"/>
    <property type="evidence" value="ECO:0007669"/>
    <property type="project" value="InterPro"/>
</dbReference>
<sequence length="562" mass="62234">METPNLSRPRIAYFSMEIALEDGIPTYSGGLGVLAGDLLRSASDLGVPMVGVTLASRQGYFRQEIDGGEQVERPQPWDPAAKARRLPCKVSIRIAGREVWVGAWQYDVQTLCRQFQPVPVILLDTDLPENGPADRRLTDWLYGGDDSYRLEQEIVLGIGGLRMLDALGMHIVKFHLNEGHSAFLTLDLLREQAAAAGVSGLHEAIAAVRRRCVFTTHTPVEAGHDQFPHAVVEEMTSGMVDQEVLRTVCPDARFNMTRLALSLSGWVNGVADRHAQTSRSLFPGYEVHAITNGVHALTWTAPAMQAVFDRHIPQWCHEPELLVRALRIPDAEVTAAHARAKQDLMLSLAGVEGAQRLDPQRFTIGFARRMTDYKRPGLLFTDLARLRAIADRFPFQVIVGGKAHPRDEDGKRHIASLHAWARELAGQVTVVFVPDYAMAAARRMVAGVDLWLNTPLPPMEASGTSGMKAALNGVPSLSVLDGWWIEGCDEGVTGWAIGEDGEREAPHHAEALYDKLERVVLPKFRQDHGAWAAIMKSAIARNGSYFNSHRMLRRYVSEAYWN</sequence>
<evidence type="ECO:0000256" key="8">
    <source>
        <dbReference type="ARBA" id="ARBA00023277"/>
    </source>
</evidence>
<evidence type="ECO:0000256" key="5">
    <source>
        <dbReference type="ARBA" id="ARBA00022676"/>
    </source>
</evidence>
<dbReference type="PANTHER" id="PTHR42655:SF1">
    <property type="entry name" value="GLYCOGEN PHOSPHORYLASE"/>
    <property type="match status" value="1"/>
</dbReference>
<evidence type="ECO:0000256" key="2">
    <source>
        <dbReference type="ARBA" id="ARBA00001933"/>
    </source>
</evidence>
<dbReference type="EMBL" id="JAEPWM010000012">
    <property type="protein sequence ID" value="MBK6008883.1"/>
    <property type="molecule type" value="Genomic_DNA"/>
</dbReference>
<dbReference type="Gene3D" id="3.40.50.2000">
    <property type="entry name" value="Glycogen Phosphorylase B"/>
    <property type="match status" value="3"/>
</dbReference>
<dbReference type="PROSITE" id="PS00102">
    <property type="entry name" value="PHOSPHORYLASE"/>
    <property type="match status" value="1"/>
</dbReference>
<dbReference type="InterPro" id="IPR011834">
    <property type="entry name" value="Agluc_phsphrylas"/>
</dbReference>
<dbReference type="GO" id="GO:0008184">
    <property type="term" value="F:glycogen phosphorylase activity"/>
    <property type="evidence" value="ECO:0007669"/>
    <property type="project" value="InterPro"/>
</dbReference>
<evidence type="ECO:0000256" key="6">
    <source>
        <dbReference type="ARBA" id="ARBA00022679"/>
    </source>
</evidence>
<comment type="catalytic activity">
    <reaction evidence="1">
        <text>[(1-&gt;4)-alpha-D-glucosyl](n) + phosphate = [(1-&gt;4)-alpha-D-glucosyl](n-1) + alpha-D-glucose 1-phosphate</text>
        <dbReference type="Rhea" id="RHEA:41732"/>
        <dbReference type="Rhea" id="RHEA-COMP:9584"/>
        <dbReference type="Rhea" id="RHEA-COMP:9586"/>
        <dbReference type="ChEBI" id="CHEBI:15444"/>
        <dbReference type="ChEBI" id="CHEBI:43474"/>
        <dbReference type="ChEBI" id="CHEBI:58601"/>
        <dbReference type="EC" id="2.4.1.1"/>
    </reaction>
</comment>
<dbReference type="RefSeq" id="WP_201176855.1">
    <property type="nucleotide sequence ID" value="NZ_JAEPWM010000012.1"/>
</dbReference>
<reference evidence="10" key="1">
    <citation type="journal article" date="2012" name="J. Microbiol. Biotechnol.">
        <title>Ramlibacter ginsenosidimutans sp. nov., with ginsenoside-converting activity.</title>
        <authorList>
            <person name="Wang L."/>
            <person name="An D.S."/>
            <person name="Kim S.G."/>
            <person name="Jin F.X."/>
            <person name="Kim S.C."/>
            <person name="Lee S.T."/>
            <person name="Im W.T."/>
        </authorList>
    </citation>
    <scope>NUCLEOTIDE SEQUENCE</scope>
    <source>
        <strain evidence="10">KACC 17527</strain>
    </source>
</reference>
<dbReference type="InterPro" id="IPR052182">
    <property type="entry name" value="Glycogen/Maltodextrin_Phosph"/>
</dbReference>
<dbReference type="EC" id="2.4.1.1" evidence="4"/>
<keyword evidence="11" id="KW-1185">Reference proteome</keyword>
<organism evidence="10 11">
    <name type="scientific">Ramlibacter ginsenosidimutans</name>
    <dbReference type="NCBI Taxonomy" id="502333"/>
    <lineage>
        <taxon>Bacteria</taxon>
        <taxon>Pseudomonadati</taxon>
        <taxon>Pseudomonadota</taxon>
        <taxon>Betaproteobacteria</taxon>
        <taxon>Burkholderiales</taxon>
        <taxon>Comamonadaceae</taxon>
        <taxon>Ramlibacter</taxon>
    </lineage>
</organism>
<dbReference type="GO" id="GO:0005975">
    <property type="term" value="P:carbohydrate metabolic process"/>
    <property type="evidence" value="ECO:0007669"/>
    <property type="project" value="InterPro"/>
</dbReference>
<dbReference type="Proteomes" id="UP000630528">
    <property type="component" value="Unassembled WGS sequence"/>
</dbReference>
<dbReference type="InterPro" id="IPR000811">
    <property type="entry name" value="Glyco_trans_35"/>
</dbReference>
<protein>
    <recommendedName>
        <fullName evidence="4">glycogen phosphorylase</fullName>
        <ecNumber evidence="4">2.4.1.1</ecNumber>
    </recommendedName>
</protein>
<keyword evidence="5" id="KW-0328">Glycosyltransferase</keyword>
<dbReference type="InterPro" id="IPR035090">
    <property type="entry name" value="Pyridoxal_P_attach_site"/>
</dbReference>
<comment type="function">
    <text evidence="9">Phosphorylase is an important allosteric enzyme in carbohydrate metabolism. Enzymes from different sources differ in their regulatory mechanisms and in their natural substrates. However, all known phosphorylases share catalytic and structural properties.</text>
</comment>
<evidence type="ECO:0000256" key="7">
    <source>
        <dbReference type="ARBA" id="ARBA00022898"/>
    </source>
</evidence>
<reference evidence="10" key="2">
    <citation type="submission" date="2021-01" db="EMBL/GenBank/DDBJ databases">
        <authorList>
            <person name="Kang M."/>
        </authorList>
    </citation>
    <scope>NUCLEOTIDE SEQUENCE</scope>
    <source>
        <strain evidence="10">KACC 17527</strain>
    </source>
</reference>
<evidence type="ECO:0000256" key="1">
    <source>
        <dbReference type="ARBA" id="ARBA00001275"/>
    </source>
</evidence>
<evidence type="ECO:0000256" key="4">
    <source>
        <dbReference type="ARBA" id="ARBA00012591"/>
    </source>
</evidence>
<accession>A0A934WPX9</accession>
<dbReference type="AlphaFoldDB" id="A0A934WPX9"/>
<dbReference type="Pfam" id="PF00343">
    <property type="entry name" value="Phosphorylase"/>
    <property type="match status" value="2"/>
</dbReference>